<sequence length="230" mass="26557">MEFYEMLNNYYDEIFPFSESTYSFIKDQSPENAHLLEIGSATGKYIKTFQTDGFKATGLEYSKIFMNDPYEMVIGDMHKLPFKKESFETVFCIGNTLAHSVDRNEVHKVLYSAFSLLKPKGSLVVQTVNYDRICANGIKELDPIETPNVKFERYYEYADDERVLFKGVLTDKKNNKKQSSEVNLVPVFYEDFIKASSRTGSSFVCFNGDFDYGKFFKNESFMTVATFTKP</sequence>
<name>A0A3D5QA83_FLESI</name>
<dbReference type="Proteomes" id="UP000262325">
    <property type="component" value="Unassembled WGS sequence"/>
</dbReference>
<evidence type="ECO:0000313" key="2">
    <source>
        <dbReference type="EMBL" id="HCW92643.1"/>
    </source>
</evidence>
<dbReference type="InterPro" id="IPR013216">
    <property type="entry name" value="Methyltransf_11"/>
</dbReference>
<dbReference type="Gene3D" id="3.40.50.150">
    <property type="entry name" value="Vaccinia Virus protein VP39"/>
    <property type="match status" value="1"/>
</dbReference>
<dbReference type="CDD" id="cd02440">
    <property type="entry name" value="AdoMet_MTases"/>
    <property type="match status" value="1"/>
</dbReference>
<gene>
    <name evidence="2" type="ORF">DHM44_03070</name>
</gene>
<dbReference type="Gene3D" id="2.20.25.110">
    <property type="entry name" value="S-adenosyl-L-methionine-dependent methyltransferases"/>
    <property type="match status" value="1"/>
</dbReference>
<dbReference type="AlphaFoldDB" id="A0A3D5QA83"/>
<proteinExistence type="predicted"/>
<dbReference type="SUPFAM" id="SSF53335">
    <property type="entry name" value="S-adenosyl-L-methionine-dependent methyltransferases"/>
    <property type="match status" value="1"/>
</dbReference>
<dbReference type="InterPro" id="IPR029063">
    <property type="entry name" value="SAM-dependent_MTases_sf"/>
</dbReference>
<feature type="domain" description="Methyltransferase type 11" evidence="1">
    <location>
        <begin position="36"/>
        <end position="125"/>
    </location>
</feature>
<protein>
    <recommendedName>
        <fullName evidence="1">Methyltransferase type 11 domain-containing protein</fullName>
    </recommendedName>
</protein>
<evidence type="ECO:0000313" key="3">
    <source>
        <dbReference type="Proteomes" id="UP000262325"/>
    </source>
</evidence>
<dbReference type="EMBL" id="DPPF01000064">
    <property type="protein sequence ID" value="HCW92643.1"/>
    <property type="molecule type" value="Genomic_DNA"/>
</dbReference>
<accession>A0A3D5QA83</accession>
<dbReference type="GO" id="GO:0008757">
    <property type="term" value="F:S-adenosylmethionine-dependent methyltransferase activity"/>
    <property type="evidence" value="ECO:0007669"/>
    <property type="project" value="InterPro"/>
</dbReference>
<dbReference type="Pfam" id="PF08241">
    <property type="entry name" value="Methyltransf_11"/>
    <property type="match status" value="1"/>
</dbReference>
<reference evidence="2 3" key="1">
    <citation type="journal article" date="2018" name="Nat. Biotechnol.">
        <title>A standardized bacterial taxonomy based on genome phylogeny substantially revises the tree of life.</title>
        <authorList>
            <person name="Parks D.H."/>
            <person name="Chuvochina M."/>
            <person name="Waite D.W."/>
            <person name="Rinke C."/>
            <person name="Skarshewski A."/>
            <person name="Chaumeil P.A."/>
            <person name="Hugenholtz P."/>
        </authorList>
    </citation>
    <scope>NUCLEOTIDE SEQUENCE [LARGE SCALE GENOMIC DNA]</scope>
    <source>
        <strain evidence="2">UBA8672</strain>
    </source>
</reference>
<organism evidence="2 3">
    <name type="scientific">Flexistipes sinusarabici</name>
    <dbReference type="NCBI Taxonomy" id="2352"/>
    <lineage>
        <taxon>Bacteria</taxon>
        <taxon>Pseudomonadati</taxon>
        <taxon>Deferribacterota</taxon>
        <taxon>Deferribacteres</taxon>
        <taxon>Deferribacterales</taxon>
        <taxon>Flexistipitaceae</taxon>
        <taxon>Flexistipes</taxon>
    </lineage>
</organism>
<evidence type="ECO:0000259" key="1">
    <source>
        <dbReference type="Pfam" id="PF08241"/>
    </source>
</evidence>
<comment type="caution">
    <text evidence="2">The sequence shown here is derived from an EMBL/GenBank/DDBJ whole genome shotgun (WGS) entry which is preliminary data.</text>
</comment>